<keyword evidence="2" id="KW-1185">Reference proteome</keyword>
<reference evidence="1 2" key="1">
    <citation type="submission" date="2014-07" db="EMBL/GenBank/DDBJ databases">
        <title>Porphyromonadaceae bacterium OUH 308042 = ATCC BAA-2681 = DSM 28342 draft genome.</title>
        <authorList>
            <person name="Sydenham T.V."/>
            <person name="Hasman H."/>
            <person name="Justensen U.S."/>
        </authorList>
    </citation>
    <scope>NUCLEOTIDE SEQUENCE [LARGE SCALE GENOMIC DNA]</scope>
    <source>
        <strain evidence="1 2">OUH 308042</strain>
    </source>
</reference>
<dbReference type="Proteomes" id="UP000031980">
    <property type="component" value="Unassembled WGS sequence"/>
</dbReference>
<name>A0A0C3NIE4_9PORP</name>
<accession>A0A0C3NIE4</accession>
<dbReference type="InterPro" id="IPR032183">
    <property type="entry name" value="PKD-like"/>
</dbReference>
<evidence type="ECO:0008006" key="3">
    <source>
        <dbReference type="Google" id="ProtNLM"/>
    </source>
</evidence>
<sequence>MKYILQCLSLSVLSIYLLNGCIDDKSEGAYIPLSEINFEVGQDSFYTDYGSQTVIPAPKITQTMGEKELTYEWRASLQKGSNEDSLKYISYDPELQYTFRELGEYRVRLRVSNGDVSKMYNYRVFVRTAFIEGLFVLSADEHGKGRTSFLRTSQESDVWQGVESEFKTRAVEAVNPEIELDDPTDATSGNMRSGSVLYLTCRKSQKIYQFDNKTFDLLYIFDVKQELPRIKPVAVVTGFKGPYPGDPATLYVMPDCGNAAGLNPLNYFLYEDSQIFPAEAVYDKWAIALPPGNLNAFLYFMDNRRERMDCIFSMFFGMMTFTSNSRDIFKGYHVLNLTGRTSEERGGMSELWTVATDKTNVSRVRITKFMESGMSFTAFDDPKEKSYEISDPLTLTGQSTMVMAHNNLGVCFYNNGSKLYRWKYVEGNAEVQPLPVEADAVLSVEGEITSLEASTNRLYLYIGVWNPRAIGELKGSVLVYDIVNQKVVKSYPNVADRPVKVFYKSAG</sequence>
<proteinExistence type="predicted"/>
<dbReference type="AlphaFoldDB" id="A0A0C3NIE4"/>
<evidence type="ECO:0000313" key="2">
    <source>
        <dbReference type="Proteomes" id="UP000031980"/>
    </source>
</evidence>
<comment type="caution">
    <text evidence="1">The sequence shown here is derived from an EMBL/GenBank/DDBJ whole genome shotgun (WGS) entry which is preliminary data.</text>
</comment>
<gene>
    <name evidence="1" type="ORF">BA92_05530</name>
</gene>
<evidence type="ECO:0000313" key="1">
    <source>
        <dbReference type="EMBL" id="KIO45907.1"/>
    </source>
</evidence>
<protein>
    <recommendedName>
        <fullName evidence="3">PKD domain-containing protein</fullName>
    </recommendedName>
</protein>
<dbReference type="Pfam" id="PF16407">
    <property type="entry name" value="PKD_2"/>
    <property type="match status" value="1"/>
</dbReference>
<organism evidence="1 2">
    <name type="scientific">Sanguibacteroides justesenii</name>
    <dbReference type="NCBI Taxonomy" id="1547597"/>
    <lineage>
        <taxon>Bacteria</taxon>
        <taxon>Pseudomonadati</taxon>
        <taxon>Bacteroidota</taxon>
        <taxon>Bacteroidia</taxon>
        <taxon>Bacteroidales</taxon>
        <taxon>Porphyromonadaceae</taxon>
        <taxon>Sanguibacteroides</taxon>
    </lineage>
</organism>
<dbReference type="EMBL" id="JPIU01000037">
    <property type="protein sequence ID" value="KIO45907.1"/>
    <property type="molecule type" value="Genomic_DNA"/>
</dbReference>
<dbReference type="RefSeq" id="WP_041504978.1">
    <property type="nucleotide sequence ID" value="NZ_JPIU01000037.1"/>
</dbReference>